<evidence type="ECO:0000313" key="11">
    <source>
        <dbReference type="EMBL" id="MBK7955305.1"/>
    </source>
</evidence>
<gene>
    <name evidence="11" type="primary">sugE</name>
    <name evidence="11" type="ORF">IPK02_15875</name>
</gene>
<evidence type="ECO:0000256" key="7">
    <source>
        <dbReference type="ARBA" id="ARBA00038151"/>
    </source>
</evidence>
<evidence type="ECO:0000256" key="4">
    <source>
        <dbReference type="ARBA" id="ARBA00022692"/>
    </source>
</evidence>
<evidence type="ECO:0000313" key="12">
    <source>
        <dbReference type="Proteomes" id="UP000706151"/>
    </source>
</evidence>
<feature type="transmembrane region" description="Helical" evidence="10">
    <location>
        <begin position="88"/>
        <end position="107"/>
    </location>
</feature>
<evidence type="ECO:0000256" key="6">
    <source>
        <dbReference type="ARBA" id="ARBA00023136"/>
    </source>
</evidence>
<proteinExistence type="inferred from homology"/>
<evidence type="ECO:0000256" key="3">
    <source>
        <dbReference type="ARBA" id="ARBA00022475"/>
    </source>
</evidence>
<keyword evidence="2" id="KW-0813">Transport</keyword>
<sequence length="113" mass="11669">MSAPAAWAVLVVAGLFEVGWAVGLKYTDGFSRFWPSLWTLLAMAVSVSLLGLSLKTLPIGTAYAVWTGIGAVGTAILGMFLFGESRDAARLACIALIVAGIVGLKLVTPTGRG</sequence>
<dbReference type="GO" id="GO:0005886">
    <property type="term" value="C:plasma membrane"/>
    <property type="evidence" value="ECO:0007669"/>
    <property type="project" value="UniProtKB-SubCell"/>
</dbReference>
<dbReference type="Gene3D" id="1.10.3730.20">
    <property type="match status" value="1"/>
</dbReference>
<evidence type="ECO:0000256" key="1">
    <source>
        <dbReference type="ARBA" id="ARBA00004651"/>
    </source>
</evidence>
<evidence type="ECO:0000256" key="8">
    <source>
        <dbReference type="ARBA" id="ARBA00039168"/>
    </source>
</evidence>
<name>A0A935T944_9PROT</name>
<dbReference type="InterPro" id="IPR037185">
    <property type="entry name" value="EmrE-like"/>
</dbReference>
<dbReference type="GO" id="GO:0022857">
    <property type="term" value="F:transmembrane transporter activity"/>
    <property type="evidence" value="ECO:0007669"/>
    <property type="project" value="InterPro"/>
</dbReference>
<comment type="subcellular location">
    <subcellularLocation>
        <location evidence="1 9">Cell membrane</location>
        <topology evidence="1 9">Multi-pass membrane protein</topology>
    </subcellularLocation>
</comment>
<comment type="caution">
    <text evidence="11">The sequence shown here is derived from an EMBL/GenBank/DDBJ whole genome shotgun (WGS) entry which is preliminary data.</text>
</comment>
<keyword evidence="5 10" id="KW-1133">Transmembrane helix</keyword>
<evidence type="ECO:0000256" key="5">
    <source>
        <dbReference type="ARBA" id="ARBA00022989"/>
    </source>
</evidence>
<feature type="transmembrane region" description="Helical" evidence="10">
    <location>
        <begin position="37"/>
        <end position="54"/>
    </location>
</feature>
<evidence type="ECO:0000256" key="10">
    <source>
        <dbReference type="SAM" id="Phobius"/>
    </source>
</evidence>
<dbReference type="Proteomes" id="UP000706151">
    <property type="component" value="Unassembled WGS sequence"/>
</dbReference>
<accession>A0A935T944</accession>
<evidence type="ECO:0000256" key="9">
    <source>
        <dbReference type="RuleBase" id="RU003942"/>
    </source>
</evidence>
<dbReference type="InterPro" id="IPR045324">
    <property type="entry name" value="Small_multidrug_res"/>
</dbReference>
<dbReference type="FunFam" id="1.10.3730.20:FF:000001">
    <property type="entry name" value="Quaternary ammonium compound resistance transporter SugE"/>
    <property type="match status" value="1"/>
</dbReference>
<dbReference type="SUPFAM" id="SSF103481">
    <property type="entry name" value="Multidrug resistance efflux transporter EmrE"/>
    <property type="match status" value="1"/>
</dbReference>
<dbReference type="AlphaFoldDB" id="A0A935T944"/>
<keyword evidence="4 9" id="KW-0812">Transmembrane</keyword>
<dbReference type="InterPro" id="IPR000390">
    <property type="entry name" value="Small_drug/metabolite_transptr"/>
</dbReference>
<dbReference type="NCBIfam" id="NF008512">
    <property type="entry name" value="PRK11431.1"/>
    <property type="match status" value="1"/>
</dbReference>
<feature type="transmembrane region" description="Helical" evidence="10">
    <location>
        <begin position="61"/>
        <end position="82"/>
    </location>
</feature>
<dbReference type="EMBL" id="JADJOT010000010">
    <property type="protein sequence ID" value="MBK7955305.1"/>
    <property type="molecule type" value="Genomic_DNA"/>
</dbReference>
<keyword evidence="6 10" id="KW-0472">Membrane</keyword>
<dbReference type="Pfam" id="PF00893">
    <property type="entry name" value="Multi_Drug_Res"/>
    <property type="match status" value="1"/>
</dbReference>
<keyword evidence="3" id="KW-1003">Cell membrane</keyword>
<dbReference type="GO" id="GO:1990961">
    <property type="term" value="P:xenobiotic detoxification by transmembrane export across the plasma membrane"/>
    <property type="evidence" value="ECO:0007669"/>
    <property type="project" value="UniProtKB-ARBA"/>
</dbReference>
<dbReference type="PANTHER" id="PTHR30561:SF0">
    <property type="entry name" value="GUANIDINIUM EXPORTER"/>
    <property type="match status" value="1"/>
</dbReference>
<organism evidence="11 12">
    <name type="scientific">Candidatus Accumulibacter affinis</name>
    <dbReference type="NCBI Taxonomy" id="2954384"/>
    <lineage>
        <taxon>Bacteria</taxon>
        <taxon>Pseudomonadati</taxon>
        <taxon>Pseudomonadota</taxon>
        <taxon>Betaproteobacteria</taxon>
        <taxon>Candidatus Accumulibacter</taxon>
    </lineage>
</organism>
<protein>
    <recommendedName>
        <fullName evidence="8">Guanidinium exporter</fullName>
    </recommendedName>
</protein>
<reference evidence="11 12" key="1">
    <citation type="submission" date="2020-10" db="EMBL/GenBank/DDBJ databases">
        <title>Connecting structure to function with the recovery of over 1000 high-quality activated sludge metagenome-assembled genomes encoding full-length rRNA genes using long-read sequencing.</title>
        <authorList>
            <person name="Singleton C.M."/>
            <person name="Petriglieri F."/>
            <person name="Kristensen J.M."/>
            <person name="Kirkegaard R.H."/>
            <person name="Michaelsen T.Y."/>
            <person name="Andersen M.H."/>
            <person name="Karst S.M."/>
            <person name="Dueholm M.S."/>
            <person name="Nielsen P.H."/>
            <person name="Albertsen M."/>
        </authorList>
    </citation>
    <scope>NUCLEOTIDE SEQUENCE [LARGE SCALE GENOMIC DNA]</scope>
    <source>
        <strain evidence="11">Fred_18-Q3-R57-64_BAT3C.720</strain>
    </source>
</reference>
<evidence type="ECO:0000256" key="2">
    <source>
        <dbReference type="ARBA" id="ARBA00022448"/>
    </source>
</evidence>
<comment type="similarity">
    <text evidence="7">Belongs to the drug/metabolite transporter (DMT) superfamily. Small multidrug resistance (SMR) (TC 2.A.7.1) family. Gdx/SugE subfamily.</text>
</comment>
<dbReference type="PANTHER" id="PTHR30561">
    <property type="entry name" value="SMR FAMILY PROTON-DEPENDENT DRUG EFFLUX TRANSPORTER SUGE"/>
    <property type="match status" value="1"/>
</dbReference>